<dbReference type="PANTHER" id="PTHR13847:SF289">
    <property type="entry name" value="GLYCINE OXIDASE"/>
    <property type="match status" value="1"/>
</dbReference>
<keyword evidence="2" id="KW-1133">Transmembrane helix</keyword>
<evidence type="ECO:0000313" key="5">
    <source>
        <dbReference type="Proteomes" id="UP001226867"/>
    </source>
</evidence>
<organism evidence="4 5">
    <name type="scientific">Variovorax ginsengisoli</name>
    <dbReference type="NCBI Taxonomy" id="363844"/>
    <lineage>
        <taxon>Bacteria</taxon>
        <taxon>Pseudomonadati</taxon>
        <taxon>Pseudomonadota</taxon>
        <taxon>Betaproteobacteria</taxon>
        <taxon>Burkholderiales</taxon>
        <taxon>Comamonadaceae</taxon>
        <taxon>Variovorax</taxon>
    </lineage>
</organism>
<dbReference type="Proteomes" id="UP001226867">
    <property type="component" value="Unassembled WGS sequence"/>
</dbReference>
<evidence type="ECO:0000259" key="3">
    <source>
        <dbReference type="Pfam" id="PF01266"/>
    </source>
</evidence>
<proteinExistence type="predicted"/>
<dbReference type="SUPFAM" id="SSF51971">
    <property type="entry name" value="Nucleotide-binding domain"/>
    <property type="match status" value="1"/>
</dbReference>
<name>A0ABT9S6R0_9BURK</name>
<evidence type="ECO:0000256" key="2">
    <source>
        <dbReference type="SAM" id="Phobius"/>
    </source>
</evidence>
<gene>
    <name evidence="4" type="ORF">J2W36_001835</name>
</gene>
<reference evidence="4 5" key="1">
    <citation type="submission" date="2023-07" db="EMBL/GenBank/DDBJ databases">
        <title>Sorghum-associated microbial communities from plants grown in Nebraska, USA.</title>
        <authorList>
            <person name="Schachtman D."/>
        </authorList>
    </citation>
    <scope>NUCLEOTIDE SEQUENCE [LARGE SCALE GENOMIC DNA]</scope>
    <source>
        <strain evidence="4 5">DS1607</strain>
    </source>
</reference>
<dbReference type="SUPFAM" id="SSF54373">
    <property type="entry name" value="FAD-linked reductases, C-terminal domain"/>
    <property type="match status" value="1"/>
</dbReference>
<feature type="domain" description="FAD dependent oxidoreductase" evidence="3">
    <location>
        <begin position="10"/>
        <end position="396"/>
    </location>
</feature>
<dbReference type="Gene3D" id="3.30.9.10">
    <property type="entry name" value="D-Amino Acid Oxidase, subunit A, domain 2"/>
    <property type="match status" value="1"/>
</dbReference>
<dbReference type="Gene3D" id="3.50.50.60">
    <property type="entry name" value="FAD/NAD(P)-binding domain"/>
    <property type="match status" value="2"/>
</dbReference>
<dbReference type="GO" id="GO:0016491">
    <property type="term" value="F:oxidoreductase activity"/>
    <property type="evidence" value="ECO:0007669"/>
    <property type="project" value="UniProtKB-KW"/>
</dbReference>
<evidence type="ECO:0000313" key="4">
    <source>
        <dbReference type="EMBL" id="MDP9899584.1"/>
    </source>
</evidence>
<dbReference type="InterPro" id="IPR036188">
    <property type="entry name" value="FAD/NAD-bd_sf"/>
</dbReference>
<keyword evidence="2" id="KW-0812">Transmembrane</keyword>
<dbReference type="Pfam" id="PF01266">
    <property type="entry name" value="DAO"/>
    <property type="match status" value="1"/>
</dbReference>
<dbReference type="EMBL" id="JAUSRO010000005">
    <property type="protein sequence ID" value="MDP9899584.1"/>
    <property type="molecule type" value="Genomic_DNA"/>
</dbReference>
<keyword evidence="5" id="KW-1185">Reference proteome</keyword>
<sequence length="404" mass="42640">MNNSKGGPTVAVIGAGVVGTAIALWLQRRGMRTVLLDPDEPGSGCSAGNSGAISPGSVAPLAMPGVLASVPGMLLDEESPLYLPLGYLPRAVPWLTRFVASARPARVATAAARLDSLHRGAVAMHRQLTQDLGVPELFMARGHLHLYRDEAALAKDAGGWRLRTNHGYVAQQLDRPGIERLEPAAPARYQVGMFLDDHATILNPRRYVTAMASAFVGAGGEIERVAVSAIGRDGAGWKLQGARQRAHDHVVVAAGAWSRALLDPLGVKVALESQRGYHVQFDGGADLVSRTVVLTDKKVFVTPMEQGLRFGGTVEIGGLRSPPDPRRAALLQRIAIESFPHLASRQAVTWMGHRPCMPDSVPVIGAAPGQPGLWLAVGHGHLGLTDSLPTAQRIADAICGAVPA</sequence>
<dbReference type="EC" id="1.4.99.-" evidence="4"/>
<keyword evidence="2" id="KW-0472">Membrane</keyword>
<evidence type="ECO:0000256" key="1">
    <source>
        <dbReference type="ARBA" id="ARBA00023002"/>
    </source>
</evidence>
<accession>A0ABT9S6R0</accession>
<keyword evidence="1 4" id="KW-0560">Oxidoreductase</keyword>
<dbReference type="PANTHER" id="PTHR13847">
    <property type="entry name" value="SARCOSINE DEHYDROGENASE-RELATED"/>
    <property type="match status" value="1"/>
</dbReference>
<comment type="caution">
    <text evidence="4">The sequence shown here is derived from an EMBL/GenBank/DDBJ whole genome shotgun (WGS) entry which is preliminary data.</text>
</comment>
<dbReference type="RefSeq" id="WP_307689401.1">
    <property type="nucleotide sequence ID" value="NZ_JAUSRO010000005.1"/>
</dbReference>
<protein>
    <submittedName>
        <fullName evidence="4">D-amino-acid dehydrogenase</fullName>
        <ecNumber evidence="4">1.4.99.-</ecNumber>
    </submittedName>
</protein>
<dbReference type="InterPro" id="IPR006076">
    <property type="entry name" value="FAD-dep_OxRdtase"/>
</dbReference>
<feature type="transmembrane region" description="Helical" evidence="2">
    <location>
        <begin position="6"/>
        <end position="26"/>
    </location>
</feature>